<protein>
    <submittedName>
        <fullName evidence="2">Predicted protein</fullName>
    </submittedName>
</protein>
<feature type="signal peptide" evidence="1">
    <location>
        <begin position="1"/>
        <end position="26"/>
    </location>
</feature>
<reference evidence="2" key="1">
    <citation type="journal article" date="2011" name="Plant Physiol.">
        <title>Comprehensive sequence analysis of 24,783 barley full-length cDNAs derived from 12 clone libraries.</title>
        <authorList>
            <person name="Matsumoto T."/>
            <person name="Tanaka T."/>
            <person name="Sakai H."/>
            <person name="Amano N."/>
            <person name="Kanamori H."/>
            <person name="Kurita K."/>
            <person name="Kikuta A."/>
            <person name="Kamiya K."/>
            <person name="Yamamoto M."/>
            <person name="Ikawa H."/>
            <person name="Fujii N."/>
            <person name="Hori K."/>
            <person name="Itoh T."/>
            <person name="Sato K."/>
        </authorList>
    </citation>
    <scope>NUCLEOTIDE SEQUENCE</scope>
    <source>
        <tissue evidence="2">Shoot and root</tissue>
    </source>
</reference>
<feature type="chain" id="PRO_5003281378" evidence="1">
    <location>
        <begin position="27"/>
        <end position="61"/>
    </location>
</feature>
<evidence type="ECO:0000313" key="2">
    <source>
        <dbReference type="EMBL" id="BAJ97072.1"/>
    </source>
</evidence>
<dbReference type="AlphaFoldDB" id="F2DPQ1"/>
<evidence type="ECO:0000256" key="1">
    <source>
        <dbReference type="SAM" id="SignalP"/>
    </source>
</evidence>
<proteinExistence type="evidence at transcript level"/>
<accession>F2DPQ1</accession>
<sequence>MHAAGDGIHLGYLALTMWLWWHGGSTESSQCASTHPSRDHKLVKLPVSARFVTTEVLLMIS</sequence>
<name>F2DPQ1_HORVV</name>
<keyword evidence="1" id="KW-0732">Signal</keyword>
<organism evidence="2">
    <name type="scientific">Hordeum vulgare subsp. vulgare</name>
    <name type="common">Domesticated barley</name>
    <dbReference type="NCBI Taxonomy" id="112509"/>
    <lineage>
        <taxon>Eukaryota</taxon>
        <taxon>Viridiplantae</taxon>
        <taxon>Streptophyta</taxon>
        <taxon>Embryophyta</taxon>
        <taxon>Tracheophyta</taxon>
        <taxon>Spermatophyta</taxon>
        <taxon>Magnoliopsida</taxon>
        <taxon>Liliopsida</taxon>
        <taxon>Poales</taxon>
        <taxon>Poaceae</taxon>
        <taxon>BOP clade</taxon>
        <taxon>Pooideae</taxon>
        <taxon>Triticodae</taxon>
        <taxon>Triticeae</taxon>
        <taxon>Hordeinae</taxon>
        <taxon>Hordeum</taxon>
    </lineage>
</organism>
<dbReference type="EMBL" id="AK365869">
    <property type="protein sequence ID" value="BAJ97072.1"/>
    <property type="molecule type" value="mRNA"/>
</dbReference>